<evidence type="ECO:0000313" key="2">
    <source>
        <dbReference type="Proteomes" id="UP000828390"/>
    </source>
</evidence>
<protein>
    <submittedName>
        <fullName evidence="1">Uncharacterized protein</fullName>
    </submittedName>
</protein>
<dbReference type="EMBL" id="JAIWYP010000001">
    <property type="protein sequence ID" value="KAH3876600.1"/>
    <property type="molecule type" value="Genomic_DNA"/>
</dbReference>
<gene>
    <name evidence="1" type="ORF">DPMN_000447</name>
</gene>
<name>A0A9D4RS15_DREPO</name>
<evidence type="ECO:0000313" key="1">
    <source>
        <dbReference type="EMBL" id="KAH3876600.1"/>
    </source>
</evidence>
<comment type="caution">
    <text evidence="1">The sequence shown here is derived from an EMBL/GenBank/DDBJ whole genome shotgun (WGS) entry which is preliminary data.</text>
</comment>
<proteinExistence type="predicted"/>
<keyword evidence="2" id="KW-1185">Reference proteome</keyword>
<dbReference type="AlphaFoldDB" id="A0A9D4RS15"/>
<reference evidence="1" key="2">
    <citation type="submission" date="2020-11" db="EMBL/GenBank/DDBJ databases">
        <authorList>
            <person name="McCartney M.A."/>
            <person name="Auch B."/>
            <person name="Kono T."/>
            <person name="Mallez S."/>
            <person name="Becker A."/>
            <person name="Gohl D.M."/>
            <person name="Silverstein K.A.T."/>
            <person name="Koren S."/>
            <person name="Bechman K.B."/>
            <person name="Herman A."/>
            <person name="Abrahante J.E."/>
            <person name="Garbe J."/>
        </authorList>
    </citation>
    <scope>NUCLEOTIDE SEQUENCE</scope>
    <source>
        <strain evidence="1">Duluth1</strain>
        <tissue evidence="1">Whole animal</tissue>
    </source>
</reference>
<reference evidence="1" key="1">
    <citation type="journal article" date="2019" name="bioRxiv">
        <title>The Genome of the Zebra Mussel, Dreissena polymorpha: A Resource for Invasive Species Research.</title>
        <authorList>
            <person name="McCartney M.A."/>
            <person name="Auch B."/>
            <person name="Kono T."/>
            <person name="Mallez S."/>
            <person name="Zhang Y."/>
            <person name="Obille A."/>
            <person name="Becker A."/>
            <person name="Abrahante J.E."/>
            <person name="Garbe J."/>
            <person name="Badalamenti J.P."/>
            <person name="Herman A."/>
            <person name="Mangelson H."/>
            <person name="Liachko I."/>
            <person name="Sullivan S."/>
            <person name="Sone E.D."/>
            <person name="Koren S."/>
            <person name="Silverstein K.A.T."/>
            <person name="Beckman K.B."/>
            <person name="Gohl D.M."/>
        </authorList>
    </citation>
    <scope>NUCLEOTIDE SEQUENCE</scope>
    <source>
        <strain evidence="1">Duluth1</strain>
        <tissue evidence="1">Whole animal</tissue>
    </source>
</reference>
<organism evidence="1 2">
    <name type="scientific">Dreissena polymorpha</name>
    <name type="common">Zebra mussel</name>
    <name type="synonym">Mytilus polymorpha</name>
    <dbReference type="NCBI Taxonomy" id="45954"/>
    <lineage>
        <taxon>Eukaryota</taxon>
        <taxon>Metazoa</taxon>
        <taxon>Spiralia</taxon>
        <taxon>Lophotrochozoa</taxon>
        <taxon>Mollusca</taxon>
        <taxon>Bivalvia</taxon>
        <taxon>Autobranchia</taxon>
        <taxon>Heteroconchia</taxon>
        <taxon>Euheterodonta</taxon>
        <taxon>Imparidentia</taxon>
        <taxon>Neoheterodontei</taxon>
        <taxon>Myida</taxon>
        <taxon>Dreissenoidea</taxon>
        <taxon>Dreissenidae</taxon>
        <taxon>Dreissena</taxon>
    </lineage>
</organism>
<dbReference type="Proteomes" id="UP000828390">
    <property type="component" value="Unassembled WGS sequence"/>
</dbReference>
<accession>A0A9D4RS15</accession>
<sequence>MCESRDTSTLTDTCRYVRELPLVLGRPSSMRHTSRPIKSPKEFLRKSIVYQLCCCSELSGQWQGIGWRSGACRGT</sequence>